<keyword evidence="10" id="KW-0808">Transferase</keyword>
<evidence type="ECO:0000256" key="4">
    <source>
        <dbReference type="ARBA" id="ARBA00004931"/>
    </source>
</evidence>
<dbReference type="GO" id="GO:0009098">
    <property type="term" value="P:L-leucine biosynthetic process"/>
    <property type="evidence" value="ECO:0007669"/>
    <property type="project" value="UniProtKB-UniPathway"/>
</dbReference>
<keyword evidence="8" id="KW-0032">Aminotransferase</keyword>
<evidence type="ECO:0000256" key="13">
    <source>
        <dbReference type="ARBA" id="ARBA00048212"/>
    </source>
</evidence>
<comment type="similarity">
    <text evidence="6">Belongs to the class-IV pyridoxal-phosphate-dependent aminotransferase family.</text>
</comment>
<evidence type="ECO:0000256" key="5">
    <source>
        <dbReference type="ARBA" id="ARBA00005072"/>
    </source>
</evidence>
<gene>
    <name evidence="16" type="ORF">S12H4_05037</name>
</gene>
<evidence type="ECO:0000256" key="3">
    <source>
        <dbReference type="ARBA" id="ARBA00004824"/>
    </source>
</evidence>
<dbReference type="GO" id="GO:0004084">
    <property type="term" value="F:branched-chain-amino-acid transaminase activity"/>
    <property type="evidence" value="ECO:0007669"/>
    <property type="project" value="UniProtKB-EC"/>
</dbReference>
<accession>X1Q0S7</accession>
<dbReference type="AlphaFoldDB" id="X1Q0S7"/>
<keyword evidence="12" id="KW-0100">Branched-chain amino acid biosynthesis</keyword>
<evidence type="ECO:0000256" key="1">
    <source>
        <dbReference type="ARBA" id="ARBA00001933"/>
    </source>
</evidence>
<comment type="pathway">
    <text evidence="5">Amino-acid biosynthesis; L-leucine biosynthesis; L-leucine from 3-methyl-2-oxobutanoate: step 4/4.</text>
</comment>
<dbReference type="InterPro" id="IPR018300">
    <property type="entry name" value="Aminotrans_IV_CS"/>
</dbReference>
<evidence type="ECO:0000256" key="7">
    <source>
        <dbReference type="ARBA" id="ARBA00013053"/>
    </source>
</evidence>
<dbReference type="InterPro" id="IPR043132">
    <property type="entry name" value="BCAT-like_C"/>
</dbReference>
<feature type="non-terminal residue" evidence="16">
    <location>
        <position position="1"/>
    </location>
</feature>
<dbReference type="FunFam" id="3.20.10.10:FF:000002">
    <property type="entry name" value="D-alanine aminotransferase"/>
    <property type="match status" value="1"/>
</dbReference>
<dbReference type="EC" id="2.6.1.42" evidence="7"/>
<organism evidence="16">
    <name type="scientific">marine sediment metagenome</name>
    <dbReference type="NCBI Taxonomy" id="412755"/>
    <lineage>
        <taxon>unclassified sequences</taxon>
        <taxon>metagenomes</taxon>
        <taxon>ecological metagenomes</taxon>
    </lineage>
</organism>
<evidence type="ECO:0000256" key="15">
    <source>
        <dbReference type="ARBA" id="ARBA00049229"/>
    </source>
</evidence>
<protein>
    <recommendedName>
        <fullName evidence="7">branched-chain-amino-acid transaminase</fullName>
        <ecNumber evidence="7">2.6.1.42</ecNumber>
    </recommendedName>
</protein>
<dbReference type="GO" id="GO:0009097">
    <property type="term" value="P:isoleucine biosynthetic process"/>
    <property type="evidence" value="ECO:0007669"/>
    <property type="project" value="UniProtKB-UniPathway"/>
</dbReference>
<dbReference type="UniPathway" id="UPA00049">
    <property type="reaction ID" value="UER00062"/>
</dbReference>
<dbReference type="PANTHER" id="PTHR42743">
    <property type="entry name" value="AMINO-ACID AMINOTRANSFERASE"/>
    <property type="match status" value="1"/>
</dbReference>
<dbReference type="InterPro" id="IPR001544">
    <property type="entry name" value="Aminotrans_IV"/>
</dbReference>
<evidence type="ECO:0000256" key="6">
    <source>
        <dbReference type="ARBA" id="ARBA00009320"/>
    </source>
</evidence>
<dbReference type="SUPFAM" id="SSF56752">
    <property type="entry name" value="D-aminoacid aminotransferase-like PLP-dependent enzymes"/>
    <property type="match status" value="1"/>
</dbReference>
<dbReference type="Gene3D" id="3.30.470.10">
    <property type="match status" value="1"/>
</dbReference>
<comment type="catalytic activity">
    <reaction evidence="15">
        <text>L-leucine + 2-oxoglutarate = 4-methyl-2-oxopentanoate + L-glutamate</text>
        <dbReference type="Rhea" id="RHEA:18321"/>
        <dbReference type="ChEBI" id="CHEBI:16810"/>
        <dbReference type="ChEBI" id="CHEBI:17865"/>
        <dbReference type="ChEBI" id="CHEBI:29985"/>
        <dbReference type="ChEBI" id="CHEBI:57427"/>
        <dbReference type="EC" id="2.6.1.42"/>
    </reaction>
</comment>
<comment type="pathway">
    <text evidence="3">Amino-acid biosynthesis; L-isoleucine biosynthesis; L-isoleucine from 2-oxobutanoate: step 4/4.</text>
</comment>
<name>X1Q0S7_9ZZZZ</name>
<comment type="catalytic activity">
    <reaction evidence="13">
        <text>L-valine + 2-oxoglutarate = 3-methyl-2-oxobutanoate + L-glutamate</text>
        <dbReference type="Rhea" id="RHEA:24813"/>
        <dbReference type="ChEBI" id="CHEBI:11851"/>
        <dbReference type="ChEBI" id="CHEBI:16810"/>
        <dbReference type="ChEBI" id="CHEBI:29985"/>
        <dbReference type="ChEBI" id="CHEBI:57762"/>
        <dbReference type="EC" id="2.6.1.42"/>
    </reaction>
</comment>
<keyword evidence="11" id="KW-0663">Pyridoxal phosphate</keyword>
<dbReference type="InterPro" id="IPR050571">
    <property type="entry name" value="Class-IV_PLP-Dep_Aminotrnsfr"/>
</dbReference>
<evidence type="ECO:0000256" key="12">
    <source>
        <dbReference type="ARBA" id="ARBA00023304"/>
    </source>
</evidence>
<evidence type="ECO:0000256" key="9">
    <source>
        <dbReference type="ARBA" id="ARBA00022605"/>
    </source>
</evidence>
<reference evidence="16" key="1">
    <citation type="journal article" date="2014" name="Front. Microbiol.">
        <title>High frequency of phylogenetically diverse reductive dehalogenase-homologous genes in deep subseafloor sedimentary metagenomes.</title>
        <authorList>
            <person name="Kawai M."/>
            <person name="Futagami T."/>
            <person name="Toyoda A."/>
            <person name="Takaki Y."/>
            <person name="Nishi S."/>
            <person name="Hori S."/>
            <person name="Arai W."/>
            <person name="Tsubouchi T."/>
            <person name="Morono Y."/>
            <person name="Uchiyama I."/>
            <person name="Ito T."/>
            <person name="Fujiyama A."/>
            <person name="Inagaki F."/>
            <person name="Takami H."/>
        </authorList>
    </citation>
    <scope>NUCLEOTIDE SEQUENCE</scope>
    <source>
        <strain evidence="16">Expedition CK06-06</strain>
    </source>
</reference>
<dbReference type="InterPro" id="IPR005785">
    <property type="entry name" value="B_amino_transI"/>
</dbReference>
<comment type="catalytic activity">
    <reaction evidence="14">
        <text>L-isoleucine + 2-oxoglutarate = (S)-3-methyl-2-oxopentanoate + L-glutamate</text>
        <dbReference type="Rhea" id="RHEA:24801"/>
        <dbReference type="ChEBI" id="CHEBI:16810"/>
        <dbReference type="ChEBI" id="CHEBI:29985"/>
        <dbReference type="ChEBI" id="CHEBI:35146"/>
        <dbReference type="ChEBI" id="CHEBI:58045"/>
        <dbReference type="EC" id="2.6.1.42"/>
    </reaction>
</comment>
<dbReference type="NCBIfam" id="TIGR01122">
    <property type="entry name" value="ilvE_I"/>
    <property type="match status" value="1"/>
</dbReference>
<dbReference type="UniPathway" id="UPA00048">
    <property type="reaction ID" value="UER00073"/>
</dbReference>
<sequence length="282" mass="31805">HCLHYGTAVFEGIRGNWNSEQQQIYLFRLKEHYERLHNGCRILKINLPYTIDELCQITIELVERCAFQEDIYIRPLAYKSSKALGVRLHDLDSDFLVLIIPWGPYLDVDKAKCGISSWRRPDDNVIPPRAKITGLYANNALAKTEAIEHGFDEAIMLTPSGHVSEGSGENIFLVIDGKLVTPASYNNILIGITRNTVMELAQNELGIETIERQVDRGELYVAEECFLTGTAAHITPIAEVDHRKIGNGEIGEITKKLQKIYSDVIQGSNSKYLAWCTPAYKK</sequence>
<dbReference type="EMBL" id="BARW01001625">
    <property type="protein sequence ID" value="GAI61813.1"/>
    <property type="molecule type" value="Genomic_DNA"/>
</dbReference>
<evidence type="ECO:0000256" key="2">
    <source>
        <dbReference type="ARBA" id="ARBA00003109"/>
    </source>
</evidence>
<comment type="caution">
    <text evidence="16">The sequence shown here is derived from an EMBL/GenBank/DDBJ whole genome shotgun (WGS) entry which is preliminary data.</text>
</comment>
<evidence type="ECO:0000256" key="11">
    <source>
        <dbReference type="ARBA" id="ARBA00022898"/>
    </source>
</evidence>
<evidence type="ECO:0000313" key="16">
    <source>
        <dbReference type="EMBL" id="GAI61813.1"/>
    </source>
</evidence>
<dbReference type="UniPathway" id="UPA00047">
    <property type="reaction ID" value="UER00058"/>
</dbReference>
<dbReference type="GO" id="GO:0009099">
    <property type="term" value="P:L-valine biosynthetic process"/>
    <property type="evidence" value="ECO:0007669"/>
    <property type="project" value="UniProtKB-UniPathway"/>
</dbReference>
<dbReference type="Pfam" id="PF01063">
    <property type="entry name" value="Aminotran_4"/>
    <property type="match status" value="1"/>
</dbReference>
<evidence type="ECO:0000256" key="8">
    <source>
        <dbReference type="ARBA" id="ARBA00022576"/>
    </source>
</evidence>
<dbReference type="PANTHER" id="PTHR42743:SF4">
    <property type="entry name" value="BRANCHED-CHAIN-AMINO-ACID AMINOTRANSFERASE-RELATED"/>
    <property type="match status" value="1"/>
</dbReference>
<dbReference type="NCBIfam" id="NF005146">
    <property type="entry name" value="PRK06606.1"/>
    <property type="match status" value="1"/>
</dbReference>
<comment type="function">
    <text evidence="2">Acts on leucine, isoleucine and valine.</text>
</comment>
<evidence type="ECO:0000256" key="10">
    <source>
        <dbReference type="ARBA" id="ARBA00022679"/>
    </source>
</evidence>
<comment type="pathway">
    <text evidence="4">Amino-acid biosynthesis; L-valine biosynthesis; L-valine from pyruvate: step 4/4.</text>
</comment>
<dbReference type="CDD" id="cd01557">
    <property type="entry name" value="BCAT_beta_family"/>
    <property type="match status" value="1"/>
</dbReference>
<dbReference type="PROSITE" id="PS00770">
    <property type="entry name" value="AA_TRANSFER_CLASS_4"/>
    <property type="match status" value="1"/>
</dbReference>
<proteinExistence type="inferred from homology"/>
<dbReference type="Gene3D" id="3.20.10.10">
    <property type="entry name" value="D-amino Acid Aminotransferase, subunit A, domain 2"/>
    <property type="match status" value="1"/>
</dbReference>
<dbReference type="InterPro" id="IPR036038">
    <property type="entry name" value="Aminotransferase-like"/>
</dbReference>
<comment type="cofactor">
    <cofactor evidence="1">
        <name>pyridoxal 5'-phosphate</name>
        <dbReference type="ChEBI" id="CHEBI:597326"/>
    </cofactor>
</comment>
<dbReference type="InterPro" id="IPR033939">
    <property type="entry name" value="BCAT_family"/>
</dbReference>
<evidence type="ECO:0000256" key="14">
    <source>
        <dbReference type="ARBA" id="ARBA00048798"/>
    </source>
</evidence>
<dbReference type="InterPro" id="IPR043131">
    <property type="entry name" value="BCAT-like_N"/>
</dbReference>
<keyword evidence="9" id="KW-0028">Amino-acid biosynthesis</keyword>